<name>A0A974PM11_9HYPH</name>
<accession>A0A974PM11</accession>
<proteinExistence type="predicted"/>
<reference evidence="2 3" key="1">
    <citation type="submission" date="2020-10" db="EMBL/GenBank/DDBJ databases">
        <title>Degradation of 1,4-Dioxane by Xanthobacter sp. YN2, via a Novel Group-2 Soluble Di-Iron Monooxygenase.</title>
        <authorList>
            <person name="Ma F."/>
            <person name="Wang Y."/>
            <person name="Yang J."/>
            <person name="Guo H."/>
            <person name="Su D."/>
            <person name="Yu L."/>
        </authorList>
    </citation>
    <scope>NUCLEOTIDE SEQUENCE [LARGE SCALE GENOMIC DNA]</scope>
    <source>
        <strain evidence="2 3">YN2</strain>
    </source>
</reference>
<gene>
    <name evidence="2" type="ORF">EZH22_24360</name>
</gene>
<dbReference type="EMBL" id="CP063362">
    <property type="protein sequence ID" value="QRG06088.1"/>
    <property type="molecule type" value="Genomic_DNA"/>
</dbReference>
<feature type="compositionally biased region" description="Low complexity" evidence="1">
    <location>
        <begin position="373"/>
        <end position="418"/>
    </location>
</feature>
<evidence type="ECO:0000313" key="3">
    <source>
        <dbReference type="Proteomes" id="UP000596427"/>
    </source>
</evidence>
<dbReference type="Proteomes" id="UP000596427">
    <property type="component" value="Chromosome"/>
</dbReference>
<evidence type="ECO:0000256" key="1">
    <source>
        <dbReference type="SAM" id="MobiDB-lite"/>
    </source>
</evidence>
<dbReference type="AlphaFoldDB" id="A0A974PM11"/>
<feature type="region of interest" description="Disordered" evidence="1">
    <location>
        <begin position="175"/>
        <end position="233"/>
    </location>
</feature>
<organism evidence="2 3">
    <name type="scientific">Xanthobacter dioxanivorans</name>
    <dbReference type="NCBI Taxonomy" id="2528964"/>
    <lineage>
        <taxon>Bacteria</taxon>
        <taxon>Pseudomonadati</taxon>
        <taxon>Pseudomonadota</taxon>
        <taxon>Alphaproteobacteria</taxon>
        <taxon>Hyphomicrobiales</taxon>
        <taxon>Xanthobacteraceae</taxon>
        <taxon>Xanthobacter</taxon>
    </lineage>
</organism>
<dbReference type="RefSeq" id="WP_203192963.1">
    <property type="nucleotide sequence ID" value="NZ_CP063362.1"/>
</dbReference>
<feature type="region of interest" description="Disordered" evidence="1">
    <location>
        <begin position="352"/>
        <end position="424"/>
    </location>
</feature>
<protein>
    <submittedName>
        <fullName evidence="2">Uncharacterized protein</fullName>
    </submittedName>
</protein>
<keyword evidence="3" id="KW-1185">Reference proteome</keyword>
<sequence>MNTEVKSAFDADVAAGKTTPDKYTDYWTQNALPKLTQTYIQNGNVEQAAALQKWGESDAARRGTAAFGRVLTAGSFEDAGKAFTELATTKGYLPAGYVLAGSEAVPGANGQQGYKFTWRAPDGKSYSQQFGSIDELKTAAAGALNPEAMAKMHLERANWAAEDQRRLGLYRSQKEIDAQPGLQPASPGFRKTATGEEPIPGGPASPGYRGSVAQAETEAKKGPQLNPYANGSYTEGQGKAATFADRMAQSHDIINQNENINSGWAGAAGAAVSSALGGRAPAVANAVSSEARQKVEQAQRNFINSVLRRESGAVISDSEFANARQQYFPQPGDTPEVIAQKRQNRESSIQGLFREAGPSYKPPKGWEDPTKAPQPTAAGQGAQPGAATPTSSAPTPTQGAPKAAQAAPNDALAQAKAAIARGAPRDAVMKRLQQMGVDTAGI</sequence>
<dbReference type="KEGG" id="xdi:EZH22_24360"/>
<evidence type="ECO:0000313" key="2">
    <source>
        <dbReference type="EMBL" id="QRG06088.1"/>
    </source>
</evidence>